<comment type="similarity">
    <text evidence="10">Belongs to the UPF0161 family.</text>
</comment>
<evidence type="ECO:0000256" key="2">
    <source>
        <dbReference type="ARBA" id="ARBA00010527"/>
    </source>
</evidence>
<keyword evidence="8 10" id="KW-0472">Membrane</keyword>
<keyword evidence="4 10" id="KW-1003">Cell membrane</keyword>
<keyword evidence="7 11" id="KW-1133">Transmembrane helix</keyword>
<keyword evidence="6 11" id="KW-0653">Protein transport</keyword>
<evidence type="ECO:0000256" key="10">
    <source>
        <dbReference type="HAMAP-Rule" id="MF_00386"/>
    </source>
</evidence>
<dbReference type="Pfam" id="PF01809">
    <property type="entry name" value="YidD"/>
    <property type="match status" value="1"/>
</dbReference>
<comment type="subunit">
    <text evidence="11">Interacts with the Sec translocase complex via SecD. Specifically interacts with transmembrane segments of nascent integral membrane proteins during membrane integration.</text>
</comment>
<dbReference type="GO" id="GO:0005886">
    <property type="term" value="C:plasma membrane"/>
    <property type="evidence" value="ECO:0007669"/>
    <property type="project" value="UniProtKB-SubCell"/>
</dbReference>
<dbReference type="GO" id="GO:0015031">
    <property type="term" value="P:protein transport"/>
    <property type="evidence" value="ECO:0007669"/>
    <property type="project" value="UniProtKB-KW"/>
</dbReference>
<feature type="transmembrane region" description="Helical" evidence="11">
    <location>
        <begin position="93"/>
        <end position="110"/>
    </location>
</feature>
<comment type="subcellular location">
    <subcellularLocation>
        <location evidence="1">Cell inner membrane</location>
        <topology evidence="1">Multi-pass membrane protein</topology>
    </subcellularLocation>
    <subcellularLocation>
        <location evidence="11">Cell membrane</location>
        <topology evidence="11">Multi-pass membrane protein</topology>
    </subcellularLocation>
    <subcellularLocation>
        <location evidence="10">Cell membrane</location>
        <topology evidence="10">Peripheral membrane protein</topology>
        <orientation evidence="10">Cytoplasmic side</orientation>
    </subcellularLocation>
</comment>
<evidence type="ECO:0000256" key="1">
    <source>
        <dbReference type="ARBA" id="ARBA00004429"/>
    </source>
</evidence>
<evidence type="ECO:0000256" key="3">
    <source>
        <dbReference type="ARBA" id="ARBA00022448"/>
    </source>
</evidence>
<dbReference type="RefSeq" id="WP_157988269.1">
    <property type="nucleotide sequence ID" value="NZ_LR217715.1"/>
</dbReference>
<comment type="function">
    <text evidence="10">Could be involved in insertion of integral membrane proteins into the membrane.</text>
</comment>
<dbReference type="HAMAP" id="MF_01810">
    <property type="entry name" value="YidC_type1"/>
    <property type="match status" value="1"/>
</dbReference>
<dbReference type="OrthoDB" id="9780552at2"/>
<keyword evidence="5 11" id="KW-0812">Transmembrane</keyword>
<evidence type="ECO:0000256" key="6">
    <source>
        <dbReference type="ARBA" id="ARBA00022927"/>
    </source>
</evidence>
<dbReference type="InterPro" id="IPR019998">
    <property type="entry name" value="Membr_insert_YidC"/>
</dbReference>
<dbReference type="PANTHER" id="PTHR12428">
    <property type="entry name" value="OXA1"/>
    <property type="match status" value="1"/>
</dbReference>
<protein>
    <recommendedName>
        <fullName evidence="10 11">Multifunctional fusion protein</fullName>
    </recommendedName>
    <domain>
        <recommendedName>
            <fullName evidence="11">Membrane protein insertase YidC</fullName>
        </recommendedName>
        <alternativeName>
            <fullName evidence="11">Foldase YidC</fullName>
        </alternativeName>
        <alternativeName>
            <fullName evidence="11">Membrane protein YidC</fullName>
        </alternativeName>
        <alternativeName>
            <fullName evidence="11">Membrane integrase YidC</fullName>
        </alternativeName>
    </domain>
    <domain>
        <recommendedName>
            <fullName evidence="10">Putative membrane protein insertion efficiency factor</fullName>
        </recommendedName>
    </domain>
</protein>
<dbReference type="PANTHER" id="PTHR12428:SF65">
    <property type="entry name" value="CYTOCHROME C OXIDASE ASSEMBLY PROTEIN COX18, MITOCHONDRIAL"/>
    <property type="match status" value="1"/>
</dbReference>
<dbReference type="SMART" id="SM01234">
    <property type="entry name" value="Haemolytic"/>
    <property type="match status" value="1"/>
</dbReference>
<dbReference type="Proteomes" id="UP000294368">
    <property type="component" value="Chromosome"/>
</dbReference>
<feature type="domain" description="Membrane insertase YidC/Oxa/ALB C-terminal" evidence="12">
    <location>
        <begin position="441"/>
        <end position="620"/>
    </location>
</feature>
<feature type="transmembrane region" description="Helical" evidence="11">
    <location>
        <begin position="581"/>
        <end position="606"/>
    </location>
</feature>
<comment type="similarity">
    <text evidence="2 11">Belongs to the OXA1/ALB3/YidC family. Type 1 subfamily.</text>
</comment>
<dbReference type="NCBIfam" id="TIGR03592">
    <property type="entry name" value="yidC_oxa1_cterm"/>
    <property type="match status" value="1"/>
</dbReference>
<dbReference type="AlphaFoldDB" id="A0A451D981"/>
<dbReference type="InterPro" id="IPR028053">
    <property type="entry name" value="Membr_insert_YidC_N"/>
</dbReference>
<dbReference type="GO" id="GO:0032977">
    <property type="term" value="F:membrane insertase activity"/>
    <property type="evidence" value="ECO:0007669"/>
    <property type="project" value="InterPro"/>
</dbReference>
<accession>A0A451D981</accession>
<evidence type="ECO:0000256" key="7">
    <source>
        <dbReference type="ARBA" id="ARBA00022989"/>
    </source>
</evidence>
<dbReference type="GO" id="GO:0051205">
    <property type="term" value="P:protein insertion into membrane"/>
    <property type="evidence" value="ECO:0007669"/>
    <property type="project" value="TreeGrafter"/>
</dbReference>
<evidence type="ECO:0000256" key="4">
    <source>
        <dbReference type="ARBA" id="ARBA00022475"/>
    </source>
</evidence>
<feature type="domain" description="Membrane insertase YidC N-terminal" evidence="13">
    <location>
        <begin position="148"/>
        <end position="430"/>
    </location>
</feature>
<dbReference type="NCBIfam" id="TIGR03593">
    <property type="entry name" value="yidC_nterm"/>
    <property type="match status" value="1"/>
</dbReference>
<dbReference type="Pfam" id="PF02096">
    <property type="entry name" value="60KD_IMP"/>
    <property type="match status" value="1"/>
</dbReference>
<sequence>MEAPSAFIARFLIALIYLYRRFISPIIGPCCRFQPTCSQYSIDVLQSFGVLKGSWLTIKRILQCHPFHFSDHNPVPLGKHRLQRTLQMPSQRNFFLIIVFLLSLVIWQGLQIHNLVQPLPAHGIQGTANINHAIWNEEVLKSSLNKVITVKTDVLSLRINTHGGDIEQAALLTYSDKLRSTRPFILLESRPDFIYQARSGLTEIDESGHPVHDRLVLFTSNEENFELSENQNELRVPLTFVGKNNLTYIKTFILRRGDYAVTVDYKILNMTEKPIELSMFGQIQQTVNLPEDRNTNSSNFALHTFRGAAYSSSENKYEKYSFDTIMENKNLSMITMNGWVAMLQQYFATIWIPHTIGSNSLYTSNLGDGTVVIGYRSTPVKIAPGSQKQLLATLWVGPEIQDRMANIAPYLDLTVDYGWLWFISQPLFKLLQFLNRFIKNWGFSIVLITLIVRTIMYPLSKAQYTSMARMRILQPKIQVMRERLINDKQRMSQEIMELYKKEKVNPLGGCLPLMIQMPIFLGLYYMLIGSVELRHASFMLWIQDLSAQDPYYILPLVMGGTMFGIQKFSPTTATDPVQQKIIALMPVIFTIFFLCFPSGLVLYYIVSNLVTLLQQHIIYRDLEKRGLYDRHNDKRKITVSKS</sequence>
<evidence type="ECO:0000256" key="5">
    <source>
        <dbReference type="ARBA" id="ARBA00022692"/>
    </source>
</evidence>
<gene>
    <name evidence="14" type="primary">yidDC</name>
    <name evidence="11" type="synonym">yidC</name>
    <name evidence="14" type="ORF">ERCIKOCA2762_088</name>
</gene>
<feature type="transmembrane region" description="Helical" evidence="11">
    <location>
        <begin position="441"/>
        <end position="460"/>
    </location>
</feature>
<dbReference type="PRINTS" id="PR01900">
    <property type="entry name" value="YIDCPROTEIN"/>
</dbReference>
<proteinExistence type="inferred from homology"/>
<keyword evidence="9 11" id="KW-0143">Chaperone</keyword>
<dbReference type="InterPro" id="IPR038221">
    <property type="entry name" value="YidC_periplasmic_sf"/>
</dbReference>
<evidence type="ECO:0000313" key="15">
    <source>
        <dbReference type="Proteomes" id="UP000294368"/>
    </source>
</evidence>
<evidence type="ECO:0000256" key="8">
    <source>
        <dbReference type="ARBA" id="ARBA00023136"/>
    </source>
</evidence>
<dbReference type="InterPro" id="IPR001708">
    <property type="entry name" value="YidC/ALB3/OXA1/COX18"/>
</dbReference>
<evidence type="ECO:0000259" key="12">
    <source>
        <dbReference type="Pfam" id="PF02096"/>
    </source>
</evidence>
<reference evidence="14 15" key="1">
    <citation type="submission" date="2019-02" db="EMBL/GenBank/DDBJ databases">
        <authorList>
            <person name="Manzano-Marin A."/>
            <person name="Manzano-Marin A."/>
        </authorList>
    </citation>
    <scope>NUCLEOTIDE SEQUENCE [LARGE SCALE GENOMIC DNA]</scope>
    <source>
        <strain evidence="14 15">ErCikochiana</strain>
    </source>
</reference>
<organism evidence="14 15">
    <name type="scientific">Candidatus Erwinia haradaeae</name>
    <dbReference type="NCBI Taxonomy" id="1922217"/>
    <lineage>
        <taxon>Bacteria</taxon>
        <taxon>Pseudomonadati</taxon>
        <taxon>Pseudomonadota</taxon>
        <taxon>Gammaproteobacteria</taxon>
        <taxon>Enterobacterales</taxon>
        <taxon>Erwiniaceae</taxon>
        <taxon>Erwinia</taxon>
    </lineage>
</organism>
<evidence type="ECO:0000256" key="9">
    <source>
        <dbReference type="ARBA" id="ARBA00023186"/>
    </source>
</evidence>
<dbReference type="InterPro" id="IPR002696">
    <property type="entry name" value="Membr_insert_effic_factor_YidD"/>
</dbReference>
<dbReference type="EMBL" id="LR217715">
    <property type="protein sequence ID" value="VFP82838.1"/>
    <property type="molecule type" value="Genomic_DNA"/>
</dbReference>
<comment type="function">
    <text evidence="11">Required for the insertion and/or proper folding and/or complex formation of integral membrane proteins into the membrane. Involved in integration of membrane proteins that insert both dependently and independently of the Sec translocase complex, as well as at least some lipoproteins. Aids folding of multispanning membrane proteins.</text>
</comment>
<dbReference type="Pfam" id="PF14849">
    <property type="entry name" value="YidC_periplas"/>
    <property type="match status" value="1"/>
</dbReference>
<dbReference type="CDD" id="cd19961">
    <property type="entry name" value="EcYidC-like_peri"/>
    <property type="match status" value="1"/>
</dbReference>
<dbReference type="HAMAP" id="MF_00386">
    <property type="entry name" value="UPF0161_YidD"/>
    <property type="match status" value="1"/>
</dbReference>
<keyword evidence="3 11" id="KW-0813">Transport</keyword>
<dbReference type="NCBIfam" id="TIGR00278">
    <property type="entry name" value="membrane protein insertion efficiency factor YidD"/>
    <property type="match status" value="1"/>
</dbReference>
<dbReference type="CDD" id="cd20070">
    <property type="entry name" value="5TM_YidC_Alb3"/>
    <property type="match status" value="1"/>
</dbReference>
<evidence type="ECO:0000256" key="11">
    <source>
        <dbReference type="HAMAP-Rule" id="MF_01810"/>
    </source>
</evidence>
<dbReference type="NCBIfam" id="NF002352">
    <property type="entry name" value="PRK01318.1-3"/>
    <property type="match status" value="1"/>
</dbReference>
<feature type="transmembrane region" description="Helical" evidence="11">
    <location>
        <begin position="510"/>
        <end position="531"/>
    </location>
</feature>
<dbReference type="PRINTS" id="PR00701">
    <property type="entry name" value="60KDINNERMP"/>
</dbReference>
<evidence type="ECO:0000313" key="14">
    <source>
        <dbReference type="EMBL" id="VFP82838.1"/>
    </source>
</evidence>
<name>A0A451D981_9GAMM</name>
<dbReference type="NCBIfam" id="NF002351">
    <property type="entry name" value="PRK01318.1-1"/>
    <property type="match status" value="1"/>
</dbReference>
<dbReference type="InterPro" id="IPR028055">
    <property type="entry name" value="YidC/Oxa/ALB_C"/>
</dbReference>
<evidence type="ECO:0000259" key="13">
    <source>
        <dbReference type="Pfam" id="PF14849"/>
    </source>
</evidence>
<dbReference type="Gene3D" id="2.70.98.90">
    <property type="match status" value="1"/>
</dbReference>
<dbReference type="InterPro" id="IPR047196">
    <property type="entry name" value="YidC_ALB_C"/>
</dbReference>